<dbReference type="Proteomes" id="UP001176517">
    <property type="component" value="Unassembled WGS sequence"/>
</dbReference>
<dbReference type="AlphaFoldDB" id="A0AAN6JQX6"/>
<name>A0AAN6JQX6_9BASI</name>
<evidence type="ECO:0000313" key="2">
    <source>
        <dbReference type="EMBL" id="KAK0544142.1"/>
    </source>
</evidence>
<dbReference type="SUPFAM" id="SSF64076">
    <property type="entry name" value="MTH938-like"/>
    <property type="match status" value="1"/>
</dbReference>
<feature type="region of interest" description="Disordered" evidence="1">
    <location>
        <begin position="65"/>
        <end position="95"/>
    </location>
</feature>
<accession>A0AAN6JQX6</accession>
<sequence length="273" mass="28069">MSTASRLGMHAAAALRVSSRACLQHSTGAPALCSYQALPSYSSSSSSRSFIDTIARRGLSSTATRGYALGPGAGGAGEPDPGGKPNDGSHPTVYDDFYNITSAPGGAAGAIAGGATQIASMDDTSFTLDDGLVLACPIFLLSGGGATSRGEGSEGGGGVGGAVDVTVLMWDAPPLEGMVLPNGKGWEEWISQQDAIWKALEIVQPRPEILLFGTGKTVLPLPQQIKSYLNSFGVQVDVQSTRAACSTYNLLIEEGRRVGAALLPNIRKPMPRG</sequence>
<evidence type="ECO:0000256" key="1">
    <source>
        <dbReference type="SAM" id="MobiDB-lite"/>
    </source>
</evidence>
<dbReference type="InterPro" id="IPR036748">
    <property type="entry name" value="MTH938-like_sf"/>
</dbReference>
<gene>
    <name evidence="2" type="ORF">OC846_006170</name>
</gene>
<dbReference type="GO" id="GO:0005743">
    <property type="term" value="C:mitochondrial inner membrane"/>
    <property type="evidence" value="ECO:0007669"/>
    <property type="project" value="TreeGrafter"/>
</dbReference>
<dbReference type="PANTHER" id="PTHR21192:SF2">
    <property type="entry name" value="NADH DEHYDROGENASE [UBIQUINONE] 1 ALPHA SUBCOMPLEX ASSEMBLY FACTOR 3"/>
    <property type="match status" value="1"/>
</dbReference>
<protein>
    <recommendedName>
        <fullName evidence="4">NADH dehydrogenase [ubiquinone] 1 alpha subcomplex assembly factor 3</fullName>
    </recommendedName>
</protein>
<dbReference type="Gene3D" id="3.40.1230.10">
    <property type="entry name" value="MTH938-like"/>
    <property type="match status" value="1"/>
</dbReference>
<dbReference type="Pfam" id="PF04430">
    <property type="entry name" value="DUF498"/>
    <property type="match status" value="1"/>
</dbReference>
<dbReference type="GO" id="GO:0032981">
    <property type="term" value="P:mitochondrial respiratory chain complex I assembly"/>
    <property type="evidence" value="ECO:0007669"/>
    <property type="project" value="TreeGrafter"/>
</dbReference>
<dbReference type="PANTHER" id="PTHR21192">
    <property type="entry name" value="NUCLEAR PROTEIN E3-3"/>
    <property type="match status" value="1"/>
</dbReference>
<proteinExistence type="predicted"/>
<dbReference type="EMBL" id="JAPDMZ010000301">
    <property type="protein sequence ID" value="KAK0544142.1"/>
    <property type="molecule type" value="Genomic_DNA"/>
</dbReference>
<keyword evidence="3" id="KW-1185">Reference proteome</keyword>
<evidence type="ECO:0008006" key="4">
    <source>
        <dbReference type="Google" id="ProtNLM"/>
    </source>
</evidence>
<evidence type="ECO:0000313" key="3">
    <source>
        <dbReference type="Proteomes" id="UP001176517"/>
    </source>
</evidence>
<organism evidence="2 3">
    <name type="scientific">Tilletia horrida</name>
    <dbReference type="NCBI Taxonomy" id="155126"/>
    <lineage>
        <taxon>Eukaryota</taxon>
        <taxon>Fungi</taxon>
        <taxon>Dikarya</taxon>
        <taxon>Basidiomycota</taxon>
        <taxon>Ustilaginomycotina</taxon>
        <taxon>Exobasidiomycetes</taxon>
        <taxon>Tilletiales</taxon>
        <taxon>Tilletiaceae</taxon>
        <taxon>Tilletia</taxon>
    </lineage>
</organism>
<comment type="caution">
    <text evidence="2">The sequence shown here is derived from an EMBL/GenBank/DDBJ whole genome shotgun (WGS) entry which is preliminary data.</text>
</comment>
<reference evidence="2" key="1">
    <citation type="journal article" date="2023" name="PhytoFront">
        <title>Draft Genome Resources of Seven Strains of Tilletia horrida, Causal Agent of Kernel Smut of Rice.</title>
        <authorList>
            <person name="Khanal S."/>
            <person name="Antony Babu S."/>
            <person name="Zhou X.G."/>
        </authorList>
    </citation>
    <scope>NUCLEOTIDE SEQUENCE</scope>
    <source>
        <strain evidence="2">TX6</strain>
    </source>
</reference>
<dbReference type="InterPro" id="IPR007523">
    <property type="entry name" value="NDUFAF3/AAMDC"/>
</dbReference>